<gene>
    <name evidence="1" type="ORF">KIN20_000150</name>
</gene>
<reference evidence="1" key="1">
    <citation type="submission" date="2021-06" db="EMBL/GenBank/DDBJ databases">
        <title>Parelaphostrongylus tenuis whole genome reference sequence.</title>
        <authorList>
            <person name="Garwood T.J."/>
            <person name="Larsen P.A."/>
            <person name="Fountain-Jones N.M."/>
            <person name="Garbe J.R."/>
            <person name="Macchietto M.G."/>
            <person name="Kania S.A."/>
            <person name="Gerhold R.W."/>
            <person name="Richards J.E."/>
            <person name="Wolf T.M."/>
        </authorList>
    </citation>
    <scope>NUCLEOTIDE SEQUENCE</scope>
    <source>
        <strain evidence="1">MNPRO001-30</strain>
        <tissue evidence="1">Meninges</tissue>
    </source>
</reference>
<sequence length="55" mass="6156">MMLVIYCIVSGQMDAIANVPSKVVNNFTGHVVHNLHTCSIRNSKQSRKGDEKQQK</sequence>
<dbReference type="EMBL" id="JAHQIW010000025">
    <property type="protein sequence ID" value="KAJ1345583.1"/>
    <property type="molecule type" value="Genomic_DNA"/>
</dbReference>
<name>A0AAD5QBA1_PARTN</name>
<dbReference type="Proteomes" id="UP001196413">
    <property type="component" value="Unassembled WGS sequence"/>
</dbReference>
<accession>A0AAD5QBA1</accession>
<dbReference type="AlphaFoldDB" id="A0AAD5QBA1"/>
<comment type="caution">
    <text evidence="1">The sequence shown here is derived from an EMBL/GenBank/DDBJ whole genome shotgun (WGS) entry which is preliminary data.</text>
</comment>
<evidence type="ECO:0000313" key="2">
    <source>
        <dbReference type="Proteomes" id="UP001196413"/>
    </source>
</evidence>
<organism evidence="1 2">
    <name type="scientific">Parelaphostrongylus tenuis</name>
    <name type="common">Meningeal worm</name>
    <dbReference type="NCBI Taxonomy" id="148309"/>
    <lineage>
        <taxon>Eukaryota</taxon>
        <taxon>Metazoa</taxon>
        <taxon>Ecdysozoa</taxon>
        <taxon>Nematoda</taxon>
        <taxon>Chromadorea</taxon>
        <taxon>Rhabditida</taxon>
        <taxon>Rhabditina</taxon>
        <taxon>Rhabditomorpha</taxon>
        <taxon>Strongyloidea</taxon>
        <taxon>Metastrongylidae</taxon>
        <taxon>Parelaphostrongylus</taxon>
    </lineage>
</organism>
<evidence type="ECO:0000313" key="1">
    <source>
        <dbReference type="EMBL" id="KAJ1345583.1"/>
    </source>
</evidence>
<keyword evidence="2" id="KW-1185">Reference proteome</keyword>
<protein>
    <submittedName>
        <fullName evidence="1">Uncharacterized protein</fullName>
    </submittedName>
</protein>
<proteinExistence type="predicted"/>